<protein>
    <recommendedName>
        <fullName evidence="1">non-specific serine/threonine protein kinase</fullName>
        <ecNumber evidence="1">2.7.11.1</ecNumber>
    </recommendedName>
</protein>
<sequence length="280" mass="31304">MTCLAAASTPFHRHVLPPPPPPPPLEEAEPSSVRAHKKRSPFRVIKELGSGLQGRVVLALDERDHQPVAIKLPTACPPAGASSRRYAQSDGMWLDYQVRSILQERNAHRFVQHENVIGFRQLMPGKKHGRSFVAMVTDYACNGDLFDLIAETGPLPERLAKFYFHQLIQGVSACHRSGVVHRDIKPENLLLDERFTLKICDFGLAVASPDRITAEKMMLRDVAGTALYMAPEITSTKSFRASPVDVWACGVVCFVMLTSYPPFQDAKPGDFWYDFYKLSI</sequence>
<dbReference type="Proteomes" id="UP001209570">
    <property type="component" value="Unassembled WGS sequence"/>
</dbReference>
<keyword evidence="12" id="KW-1185">Reference proteome</keyword>
<dbReference type="SUPFAM" id="SSF56112">
    <property type="entry name" value="Protein kinase-like (PK-like)"/>
    <property type="match status" value="1"/>
</dbReference>
<comment type="catalytic activity">
    <reaction evidence="7">
        <text>L-threonyl-[protein] + ATP = O-phospho-L-threonyl-[protein] + ADP + H(+)</text>
        <dbReference type="Rhea" id="RHEA:46608"/>
        <dbReference type="Rhea" id="RHEA-COMP:11060"/>
        <dbReference type="Rhea" id="RHEA-COMP:11605"/>
        <dbReference type="ChEBI" id="CHEBI:15378"/>
        <dbReference type="ChEBI" id="CHEBI:30013"/>
        <dbReference type="ChEBI" id="CHEBI:30616"/>
        <dbReference type="ChEBI" id="CHEBI:61977"/>
        <dbReference type="ChEBI" id="CHEBI:456216"/>
        <dbReference type="EC" id="2.7.11.1"/>
    </reaction>
</comment>
<accession>A0AAD5LFG9</accession>
<reference evidence="11" key="1">
    <citation type="submission" date="2021-12" db="EMBL/GenBank/DDBJ databases">
        <title>Prjna785345.</title>
        <authorList>
            <person name="Rujirawat T."/>
            <person name="Krajaejun T."/>
        </authorList>
    </citation>
    <scope>NUCLEOTIDE SEQUENCE</scope>
    <source>
        <strain evidence="11">Pi057C3</strain>
    </source>
</reference>
<evidence type="ECO:0000256" key="8">
    <source>
        <dbReference type="ARBA" id="ARBA00048679"/>
    </source>
</evidence>
<gene>
    <name evidence="11" type="ORF">P43SY_001654</name>
</gene>
<evidence type="ECO:0000256" key="3">
    <source>
        <dbReference type="ARBA" id="ARBA00022679"/>
    </source>
</evidence>
<evidence type="ECO:0000256" key="1">
    <source>
        <dbReference type="ARBA" id="ARBA00012513"/>
    </source>
</evidence>
<proteinExistence type="predicted"/>
<dbReference type="GO" id="GO:0004674">
    <property type="term" value="F:protein serine/threonine kinase activity"/>
    <property type="evidence" value="ECO:0007669"/>
    <property type="project" value="UniProtKB-KW"/>
</dbReference>
<dbReference type="PANTHER" id="PTHR43895">
    <property type="entry name" value="CALCIUM/CALMODULIN-DEPENDENT PROTEIN KINASE KINASE-RELATED"/>
    <property type="match status" value="1"/>
</dbReference>
<dbReference type="PROSITE" id="PS00108">
    <property type="entry name" value="PROTEIN_KINASE_ST"/>
    <property type="match status" value="1"/>
</dbReference>
<dbReference type="SMART" id="SM00220">
    <property type="entry name" value="S_TKc"/>
    <property type="match status" value="1"/>
</dbReference>
<keyword evidence="2" id="KW-0723">Serine/threonine-protein kinase</keyword>
<feature type="compositionally biased region" description="Pro residues" evidence="9">
    <location>
        <begin position="16"/>
        <end position="25"/>
    </location>
</feature>
<evidence type="ECO:0000256" key="7">
    <source>
        <dbReference type="ARBA" id="ARBA00047899"/>
    </source>
</evidence>
<organism evidence="11 12">
    <name type="scientific">Pythium insidiosum</name>
    <name type="common">Pythiosis disease agent</name>
    <dbReference type="NCBI Taxonomy" id="114742"/>
    <lineage>
        <taxon>Eukaryota</taxon>
        <taxon>Sar</taxon>
        <taxon>Stramenopiles</taxon>
        <taxon>Oomycota</taxon>
        <taxon>Peronosporomycetes</taxon>
        <taxon>Pythiales</taxon>
        <taxon>Pythiaceae</taxon>
        <taxon>Pythium</taxon>
    </lineage>
</organism>
<evidence type="ECO:0000256" key="2">
    <source>
        <dbReference type="ARBA" id="ARBA00022527"/>
    </source>
</evidence>
<dbReference type="GO" id="GO:0007165">
    <property type="term" value="P:signal transduction"/>
    <property type="evidence" value="ECO:0007669"/>
    <property type="project" value="TreeGrafter"/>
</dbReference>
<evidence type="ECO:0000256" key="5">
    <source>
        <dbReference type="ARBA" id="ARBA00022777"/>
    </source>
</evidence>
<dbReference type="AlphaFoldDB" id="A0AAD5LFG9"/>
<dbReference type="Pfam" id="PF00069">
    <property type="entry name" value="Pkinase"/>
    <property type="match status" value="1"/>
</dbReference>
<keyword evidence="3" id="KW-0808">Transferase</keyword>
<evidence type="ECO:0000256" key="4">
    <source>
        <dbReference type="ARBA" id="ARBA00022741"/>
    </source>
</evidence>
<dbReference type="PANTHER" id="PTHR43895:SF32">
    <property type="entry name" value="SERINE_THREONINE-PROTEIN KINASE CHK1"/>
    <property type="match status" value="1"/>
</dbReference>
<comment type="catalytic activity">
    <reaction evidence="8">
        <text>L-seryl-[protein] + ATP = O-phospho-L-seryl-[protein] + ADP + H(+)</text>
        <dbReference type="Rhea" id="RHEA:17989"/>
        <dbReference type="Rhea" id="RHEA-COMP:9863"/>
        <dbReference type="Rhea" id="RHEA-COMP:11604"/>
        <dbReference type="ChEBI" id="CHEBI:15378"/>
        <dbReference type="ChEBI" id="CHEBI:29999"/>
        <dbReference type="ChEBI" id="CHEBI:30616"/>
        <dbReference type="ChEBI" id="CHEBI:83421"/>
        <dbReference type="ChEBI" id="CHEBI:456216"/>
        <dbReference type="EC" id="2.7.11.1"/>
    </reaction>
</comment>
<evidence type="ECO:0000259" key="10">
    <source>
        <dbReference type="PROSITE" id="PS50011"/>
    </source>
</evidence>
<keyword evidence="6" id="KW-0067">ATP-binding</keyword>
<keyword evidence="4" id="KW-0547">Nucleotide-binding</keyword>
<evidence type="ECO:0000313" key="12">
    <source>
        <dbReference type="Proteomes" id="UP001209570"/>
    </source>
</evidence>
<dbReference type="InterPro" id="IPR008271">
    <property type="entry name" value="Ser/Thr_kinase_AS"/>
</dbReference>
<dbReference type="Gene3D" id="1.10.510.10">
    <property type="entry name" value="Transferase(Phosphotransferase) domain 1"/>
    <property type="match status" value="1"/>
</dbReference>
<evidence type="ECO:0000256" key="9">
    <source>
        <dbReference type="SAM" id="MobiDB-lite"/>
    </source>
</evidence>
<dbReference type="InterPro" id="IPR000719">
    <property type="entry name" value="Prot_kinase_dom"/>
</dbReference>
<evidence type="ECO:0000256" key="6">
    <source>
        <dbReference type="ARBA" id="ARBA00022840"/>
    </source>
</evidence>
<feature type="domain" description="Protein kinase" evidence="10">
    <location>
        <begin position="42"/>
        <end position="280"/>
    </location>
</feature>
<dbReference type="GO" id="GO:0005524">
    <property type="term" value="F:ATP binding"/>
    <property type="evidence" value="ECO:0007669"/>
    <property type="project" value="UniProtKB-KW"/>
</dbReference>
<dbReference type="EC" id="2.7.11.1" evidence="1"/>
<dbReference type="InterPro" id="IPR011009">
    <property type="entry name" value="Kinase-like_dom_sf"/>
</dbReference>
<evidence type="ECO:0000313" key="11">
    <source>
        <dbReference type="EMBL" id="KAJ0397584.1"/>
    </source>
</evidence>
<name>A0AAD5LFG9_PYTIN</name>
<comment type="caution">
    <text evidence="11">The sequence shown here is derived from an EMBL/GenBank/DDBJ whole genome shotgun (WGS) entry which is preliminary data.</text>
</comment>
<keyword evidence="5" id="KW-0418">Kinase</keyword>
<feature type="region of interest" description="Disordered" evidence="9">
    <location>
        <begin position="1"/>
        <end position="39"/>
    </location>
</feature>
<dbReference type="EMBL" id="JAKCXM010000245">
    <property type="protein sequence ID" value="KAJ0397584.1"/>
    <property type="molecule type" value="Genomic_DNA"/>
</dbReference>
<dbReference type="PROSITE" id="PS50011">
    <property type="entry name" value="PROTEIN_KINASE_DOM"/>
    <property type="match status" value="1"/>
</dbReference>